<dbReference type="SUPFAM" id="SSF52540">
    <property type="entry name" value="P-loop containing nucleoside triphosphate hydrolases"/>
    <property type="match status" value="1"/>
</dbReference>
<dbReference type="InterPro" id="IPR027417">
    <property type="entry name" value="P-loop_NTPase"/>
</dbReference>
<keyword evidence="5" id="KW-1185">Reference proteome</keyword>
<evidence type="ECO:0000313" key="5">
    <source>
        <dbReference type="Proteomes" id="UP000696573"/>
    </source>
</evidence>
<name>A0A9N9VNV6_9HYPO</name>
<dbReference type="InterPro" id="IPR045063">
    <property type="entry name" value="Dynamin_N"/>
</dbReference>
<feature type="domain" description="Dynamin N-terminal" evidence="2">
    <location>
        <begin position="210"/>
        <end position="442"/>
    </location>
</feature>
<proteinExistence type="predicted"/>
<dbReference type="AlphaFoldDB" id="A0A9N9VNV6"/>
<feature type="domain" description="DUF7605" evidence="3">
    <location>
        <begin position="664"/>
        <end position="824"/>
    </location>
</feature>
<dbReference type="EMBL" id="CABFNQ020000702">
    <property type="protein sequence ID" value="CAH0025153.1"/>
    <property type="molecule type" value="Genomic_DNA"/>
</dbReference>
<reference evidence="4" key="1">
    <citation type="submission" date="2021-10" db="EMBL/GenBank/DDBJ databases">
        <authorList>
            <person name="Piombo E."/>
        </authorList>
    </citation>
    <scope>NUCLEOTIDE SEQUENCE</scope>
</reference>
<feature type="region of interest" description="Disordered" evidence="1">
    <location>
        <begin position="120"/>
        <end position="149"/>
    </location>
</feature>
<dbReference type="Proteomes" id="UP000696573">
    <property type="component" value="Unassembled WGS sequence"/>
</dbReference>
<feature type="compositionally biased region" description="Polar residues" evidence="1">
    <location>
        <begin position="138"/>
        <end position="149"/>
    </location>
</feature>
<gene>
    <name evidence="4" type="ORF">CRHIZ90672A_00005305</name>
</gene>
<feature type="region of interest" description="Disordered" evidence="1">
    <location>
        <begin position="1"/>
        <end position="20"/>
    </location>
</feature>
<evidence type="ECO:0000259" key="3">
    <source>
        <dbReference type="Pfam" id="PF24564"/>
    </source>
</evidence>
<dbReference type="InterPro" id="IPR056024">
    <property type="entry name" value="DUF7605"/>
</dbReference>
<evidence type="ECO:0000259" key="2">
    <source>
        <dbReference type="Pfam" id="PF00350"/>
    </source>
</evidence>
<evidence type="ECO:0000256" key="1">
    <source>
        <dbReference type="SAM" id="MobiDB-lite"/>
    </source>
</evidence>
<evidence type="ECO:0008006" key="6">
    <source>
        <dbReference type="Google" id="ProtNLM"/>
    </source>
</evidence>
<evidence type="ECO:0000313" key="4">
    <source>
        <dbReference type="EMBL" id="CAH0025153.1"/>
    </source>
</evidence>
<dbReference type="PANTHER" id="PTHR36681:SF3">
    <property type="entry name" value="NUCLEAR GTPASE, GERMINAL CENTER-ASSOCIATED, TANDEM DUPLICATE 3"/>
    <property type="match status" value="1"/>
</dbReference>
<protein>
    <recommendedName>
        <fullName evidence="6">Nuclear GTPase SLIP-GC</fullName>
    </recommendedName>
</protein>
<comment type="caution">
    <text evidence="4">The sequence shown here is derived from an EMBL/GenBank/DDBJ whole genome shotgun (WGS) entry which is preliminary data.</text>
</comment>
<dbReference type="Pfam" id="PF00350">
    <property type="entry name" value="Dynamin_N"/>
    <property type="match status" value="1"/>
</dbReference>
<dbReference type="Gene3D" id="3.40.50.300">
    <property type="entry name" value="P-loop containing nucleotide triphosphate hydrolases"/>
    <property type="match status" value="1"/>
</dbReference>
<dbReference type="OrthoDB" id="3598281at2759"/>
<dbReference type="Pfam" id="PF24564">
    <property type="entry name" value="DUF7605"/>
    <property type="match status" value="1"/>
</dbReference>
<feature type="compositionally biased region" description="Basic and acidic residues" evidence="1">
    <location>
        <begin position="124"/>
        <end position="137"/>
    </location>
</feature>
<sequence length="895" mass="99909">MQKSTSPKTIRRSQPASTNSDVFCFGKEWSEALDTAQPLPIPETMGSQFDAASEQSSSTFMFNTGLGNSQPTFNFASSSGSSWTYAQPKSESPSKRFMYQSPKEKGNISGANSCYETVKSFPQPEDHTSIPEPDAERNTTSYDVRSESTPSHPFFSELFQSQIQEGRAISQQITELFEDSSFWSEHSSVTNLVDDARRLSAFHVSDTRTIALMGDSGEGKSSLINSLLHCPGIAKTGDIGSACTSVVTEYRLKKPENMAPITLEVEYMSKYEMEEVLSELLWSYRQLYLPNVQSNKTSTKDYERYTRESAQAWSALEAAFKHKSEFNESFLRDMSDGAIDRIESQLVTWSREIDWPAGGANGIWRSTAVTPRECCEKTAIFMSNRVYLESRVLETGLIIADLPGLQDTNLARVRATHDYLMKCSNIFVVAKISRAITDQSLKSSLYSVLPHRAREGSAAKSLSIAIEINEQSARHEFVGTKKGIECSILEKLDKDIENAKASGNAELKKALKKRRELLFIEARNNHVKDGLQAAYSSKVPEKRLDVFCVSNKMYEKYSKKGNSEFIEASGIPDLRKFCFQITADAQLREAKHFLQSSLFNLLTSFEVCLTSLASSSNDDVALVKSKKLADDAISATERLSSAAATNLQTDFMACFDDQIMKLSAQFNAWCLHDGNHETDGREREDWNAKIIWKMRSELEYQWEVLEQERSEVFSTLLGTVSTLLVSLKGTIQSLAPVRVQDLLADGIYSRIRGLEYALSLSEEKFGREIRLIRRSASETNSTSIILNEMVPAYRVASYQGTTGRGAALRQKAVINNRITDGVLFPNYVSAAVDKIVNDLEGHIECIMKAIKEVIHSAFASTGKSSILQCPIHQTLTRVKDLRRQAEAIHSRVGGM</sequence>
<accession>A0A9N9VNV6</accession>
<dbReference type="PANTHER" id="PTHR36681">
    <property type="entry name" value="NUCLEAR GTPASE, GERMINAL CENTER-ASSOCIATED, TANDEM DUPLICATE 3"/>
    <property type="match status" value="1"/>
</dbReference>
<organism evidence="4 5">
    <name type="scientific">Clonostachys rhizophaga</name>
    <dbReference type="NCBI Taxonomy" id="160324"/>
    <lineage>
        <taxon>Eukaryota</taxon>
        <taxon>Fungi</taxon>
        <taxon>Dikarya</taxon>
        <taxon>Ascomycota</taxon>
        <taxon>Pezizomycotina</taxon>
        <taxon>Sordariomycetes</taxon>
        <taxon>Hypocreomycetidae</taxon>
        <taxon>Hypocreales</taxon>
        <taxon>Bionectriaceae</taxon>
        <taxon>Clonostachys</taxon>
    </lineage>
</organism>